<reference evidence="2 3" key="1">
    <citation type="submission" date="2020-08" db="EMBL/GenBank/DDBJ databases">
        <title>Genomic Encyclopedia of Type Strains, Phase III (KMG-III): the genomes of soil and plant-associated and newly described type strains.</title>
        <authorList>
            <person name="Whitman W."/>
        </authorList>
    </citation>
    <scope>NUCLEOTIDE SEQUENCE [LARGE SCALE GENOMIC DNA]</scope>
    <source>
        <strain evidence="2 3">CECT 8840</strain>
    </source>
</reference>
<dbReference type="RefSeq" id="WP_184717629.1">
    <property type="nucleotide sequence ID" value="NZ_JACHJP010000004.1"/>
</dbReference>
<dbReference type="EMBL" id="JACHJP010000004">
    <property type="protein sequence ID" value="MBB4917426.1"/>
    <property type="molecule type" value="Genomic_DNA"/>
</dbReference>
<comment type="caution">
    <text evidence="2">The sequence shown here is derived from an EMBL/GenBank/DDBJ whole genome shotgun (WGS) entry which is preliminary data.</text>
</comment>
<dbReference type="AlphaFoldDB" id="A0A7W7QQU6"/>
<evidence type="ECO:0000313" key="2">
    <source>
        <dbReference type="EMBL" id="MBB4917426.1"/>
    </source>
</evidence>
<accession>A0A7W7QQU6</accession>
<protein>
    <submittedName>
        <fullName evidence="2">Uncharacterized protein</fullName>
    </submittedName>
</protein>
<gene>
    <name evidence="2" type="ORF">FHS44_004534</name>
</gene>
<keyword evidence="1" id="KW-0812">Transmembrane</keyword>
<name>A0A7W7QQU6_9ACTN</name>
<organism evidence="2 3">
    <name type="scientific">Streptosporangium saharense</name>
    <dbReference type="NCBI Taxonomy" id="1706840"/>
    <lineage>
        <taxon>Bacteria</taxon>
        <taxon>Bacillati</taxon>
        <taxon>Actinomycetota</taxon>
        <taxon>Actinomycetes</taxon>
        <taxon>Streptosporangiales</taxon>
        <taxon>Streptosporangiaceae</taxon>
        <taxon>Streptosporangium</taxon>
    </lineage>
</organism>
<keyword evidence="1" id="KW-1133">Transmembrane helix</keyword>
<sequence length="74" mass="7541">MGSMPTKGGKLAAELGLTPRCVVLTALAVIALALAVTFAVPALYGVAAVTAFVAGTVWDRRICCDECLCALEEG</sequence>
<evidence type="ECO:0000313" key="3">
    <source>
        <dbReference type="Proteomes" id="UP000552644"/>
    </source>
</evidence>
<keyword evidence="1" id="KW-0472">Membrane</keyword>
<feature type="transmembrane region" description="Helical" evidence="1">
    <location>
        <begin position="21"/>
        <end position="44"/>
    </location>
</feature>
<proteinExistence type="predicted"/>
<keyword evidence="3" id="KW-1185">Reference proteome</keyword>
<evidence type="ECO:0000256" key="1">
    <source>
        <dbReference type="SAM" id="Phobius"/>
    </source>
</evidence>
<dbReference type="Proteomes" id="UP000552644">
    <property type="component" value="Unassembled WGS sequence"/>
</dbReference>